<evidence type="ECO:0000256" key="7">
    <source>
        <dbReference type="ARBA" id="ARBA00022741"/>
    </source>
</evidence>
<dbReference type="PRINTS" id="PR01099">
    <property type="entry name" value="HYETHTZKNASE"/>
</dbReference>
<evidence type="ECO:0000256" key="3">
    <source>
        <dbReference type="ARBA" id="ARBA00004868"/>
    </source>
</evidence>
<dbReference type="Pfam" id="PF02110">
    <property type="entry name" value="HK"/>
    <property type="match status" value="1"/>
</dbReference>
<comment type="caution">
    <text evidence="12">The sequence shown here is derived from an EMBL/GenBank/DDBJ whole genome shotgun (WGS) entry which is preliminary data.</text>
</comment>
<evidence type="ECO:0000256" key="8">
    <source>
        <dbReference type="ARBA" id="ARBA00022777"/>
    </source>
</evidence>
<dbReference type="EC" id="2.7.1.50" evidence="4"/>
<comment type="pathway">
    <text evidence="3">Cofactor biosynthesis; thiamine diphosphate biosynthesis; 4-methyl-5-(2-phosphoethyl)-thiazole from 5-(2-hydroxyethyl)-4-methylthiazole: step 1/1.</text>
</comment>
<dbReference type="GO" id="GO:0004417">
    <property type="term" value="F:hydroxyethylthiazole kinase activity"/>
    <property type="evidence" value="ECO:0007669"/>
    <property type="project" value="UniProtKB-EC"/>
</dbReference>
<evidence type="ECO:0000313" key="13">
    <source>
        <dbReference type="Proteomes" id="UP000483018"/>
    </source>
</evidence>
<dbReference type="GO" id="GO:0009228">
    <property type="term" value="P:thiamine biosynthetic process"/>
    <property type="evidence" value="ECO:0007669"/>
    <property type="project" value="UniProtKB-KW"/>
</dbReference>
<gene>
    <name evidence="12" type="ORF">GND95_09965</name>
</gene>
<organism evidence="12 13">
    <name type="scientific">Defluviitalea raffinosedens</name>
    <dbReference type="NCBI Taxonomy" id="1450156"/>
    <lineage>
        <taxon>Bacteria</taxon>
        <taxon>Bacillati</taxon>
        <taxon>Bacillota</taxon>
        <taxon>Clostridia</taxon>
        <taxon>Lachnospirales</taxon>
        <taxon>Defluviitaleaceae</taxon>
        <taxon>Defluviitalea</taxon>
    </lineage>
</organism>
<evidence type="ECO:0000256" key="10">
    <source>
        <dbReference type="ARBA" id="ARBA00022842"/>
    </source>
</evidence>
<evidence type="ECO:0000256" key="4">
    <source>
        <dbReference type="ARBA" id="ARBA00012129"/>
    </source>
</evidence>
<evidence type="ECO:0000256" key="6">
    <source>
        <dbReference type="ARBA" id="ARBA00022723"/>
    </source>
</evidence>
<dbReference type="UniPathway" id="UPA00060">
    <property type="reaction ID" value="UER00139"/>
</dbReference>
<reference evidence="12 13" key="1">
    <citation type="submission" date="2019-12" db="EMBL/GenBank/DDBJ databases">
        <title>Defluviitalea raffinosedens, isolated from a biogas fermenter, genome sequencing and characterization.</title>
        <authorList>
            <person name="Rettenmaier R."/>
            <person name="Schneider M."/>
            <person name="Neuhaus K."/>
            <person name="Liebl W."/>
            <person name="Zverlov V."/>
        </authorList>
    </citation>
    <scope>NUCLEOTIDE SEQUENCE [LARGE SCALE GENOMIC DNA]</scope>
    <source>
        <strain evidence="12 13">249c-K6</strain>
    </source>
</reference>
<keyword evidence="11" id="KW-0784">Thiamine biosynthesis</keyword>
<dbReference type="SUPFAM" id="SSF53613">
    <property type="entry name" value="Ribokinase-like"/>
    <property type="match status" value="1"/>
</dbReference>
<evidence type="ECO:0000256" key="2">
    <source>
        <dbReference type="ARBA" id="ARBA00001946"/>
    </source>
</evidence>
<comment type="cofactor">
    <cofactor evidence="2">
        <name>Mg(2+)</name>
        <dbReference type="ChEBI" id="CHEBI:18420"/>
    </cofactor>
</comment>
<name>A0A7C8LSN7_9FIRM</name>
<accession>A0A7C8LSN7</accession>
<keyword evidence="10" id="KW-0460">Magnesium</keyword>
<dbReference type="InterPro" id="IPR000417">
    <property type="entry name" value="Hyethyz_kinase"/>
</dbReference>
<keyword evidence="5" id="KW-0808">Transferase</keyword>
<dbReference type="GO" id="GO:0000287">
    <property type="term" value="F:magnesium ion binding"/>
    <property type="evidence" value="ECO:0007669"/>
    <property type="project" value="InterPro"/>
</dbReference>
<comment type="catalytic activity">
    <reaction evidence="1">
        <text>5-(2-hydroxyethyl)-4-methylthiazole + ATP = 4-methyl-5-(2-phosphooxyethyl)-thiazole + ADP + H(+)</text>
        <dbReference type="Rhea" id="RHEA:24212"/>
        <dbReference type="ChEBI" id="CHEBI:15378"/>
        <dbReference type="ChEBI" id="CHEBI:17957"/>
        <dbReference type="ChEBI" id="CHEBI:30616"/>
        <dbReference type="ChEBI" id="CHEBI:58296"/>
        <dbReference type="ChEBI" id="CHEBI:456216"/>
        <dbReference type="EC" id="2.7.1.50"/>
    </reaction>
</comment>
<proteinExistence type="predicted"/>
<keyword evidence="8" id="KW-0418">Kinase</keyword>
<dbReference type="OrthoDB" id="9778146at2"/>
<keyword evidence="7" id="KW-0547">Nucleotide-binding</keyword>
<dbReference type="GO" id="GO:0005524">
    <property type="term" value="F:ATP binding"/>
    <property type="evidence" value="ECO:0007669"/>
    <property type="project" value="UniProtKB-KW"/>
</dbReference>
<evidence type="ECO:0000313" key="12">
    <source>
        <dbReference type="EMBL" id="KAE9633190.1"/>
    </source>
</evidence>
<keyword evidence="13" id="KW-1185">Reference proteome</keyword>
<dbReference type="InterPro" id="IPR029056">
    <property type="entry name" value="Ribokinase-like"/>
</dbReference>
<dbReference type="Gene3D" id="3.40.1190.20">
    <property type="match status" value="1"/>
</dbReference>
<keyword evidence="6" id="KW-0479">Metal-binding</keyword>
<evidence type="ECO:0000256" key="11">
    <source>
        <dbReference type="ARBA" id="ARBA00022977"/>
    </source>
</evidence>
<dbReference type="EMBL" id="WSLF01000009">
    <property type="protein sequence ID" value="KAE9633190.1"/>
    <property type="molecule type" value="Genomic_DNA"/>
</dbReference>
<dbReference type="AlphaFoldDB" id="A0A7C8LSN7"/>
<protein>
    <recommendedName>
        <fullName evidence="4">hydroxyethylthiazole kinase</fullName>
        <ecNumber evidence="4">2.7.1.50</ecNumber>
    </recommendedName>
</protein>
<keyword evidence="9" id="KW-0067">ATP-binding</keyword>
<dbReference type="RefSeq" id="WP_158740921.1">
    <property type="nucleotide sequence ID" value="NZ_WSLF01000009.1"/>
</dbReference>
<sequence length="107" mass="11861">MTKEEIQNQIAQTVETVKKTNPMVGSITNMVTINLVANAQLAVGGSAAMVYLPEEGEVLAKSGQAMYINVGTLLPIHEETLPYVAKTLRDTFRYNFLMNFIKQVQQI</sequence>
<dbReference type="Proteomes" id="UP000483018">
    <property type="component" value="Unassembled WGS sequence"/>
</dbReference>
<dbReference type="GO" id="GO:0009229">
    <property type="term" value="P:thiamine diphosphate biosynthetic process"/>
    <property type="evidence" value="ECO:0007669"/>
    <property type="project" value="UniProtKB-UniPathway"/>
</dbReference>
<evidence type="ECO:0000256" key="9">
    <source>
        <dbReference type="ARBA" id="ARBA00022840"/>
    </source>
</evidence>
<evidence type="ECO:0000256" key="1">
    <source>
        <dbReference type="ARBA" id="ARBA00001771"/>
    </source>
</evidence>
<evidence type="ECO:0000256" key="5">
    <source>
        <dbReference type="ARBA" id="ARBA00022679"/>
    </source>
</evidence>